<dbReference type="AlphaFoldDB" id="W1NPL7"/>
<dbReference type="Gramene" id="ERM96960">
    <property type="protein sequence ID" value="ERM96960"/>
    <property type="gene ID" value="AMTR_s00074p00162960"/>
</dbReference>
<accession>W1NPL7</accession>
<dbReference type="Proteomes" id="UP000017836">
    <property type="component" value="Unassembled WGS sequence"/>
</dbReference>
<evidence type="ECO:0000313" key="1">
    <source>
        <dbReference type="EMBL" id="ERM96960.1"/>
    </source>
</evidence>
<organism evidence="1 2">
    <name type="scientific">Amborella trichopoda</name>
    <dbReference type="NCBI Taxonomy" id="13333"/>
    <lineage>
        <taxon>Eukaryota</taxon>
        <taxon>Viridiplantae</taxon>
        <taxon>Streptophyta</taxon>
        <taxon>Embryophyta</taxon>
        <taxon>Tracheophyta</taxon>
        <taxon>Spermatophyta</taxon>
        <taxon>Magnoliopsida</taxon>
        <taxon>Amborellales</taxon>
        <taxon>Amborellaceae</taxon>
        <taxon>Amborella</taxon>
    </lineage>
</organism>
<proteinExistence type="predicted"/>
<gene>
    <name evidence="1" type="ORF">AMTR_s00074p00162960</name>
</gene>
<sequence>MTVNRDINCSLMRVLYDLPDSGAIGNGADSILTAFKDCSKHVSYFGSSDLINRSLKRFRLAPVTFQLSPGTNGRTILIVPSFDHHPIGNRQPHSVMTADMLVRAYHDSAYGLTCQLATSITSVTLCPAW</sequence>
<dbReference type="HOGENOM" id="CLU_1951688_0_0_1"/>
<name>W1NPL7_AMBTC</name>
<keyword evidence="2" id="KW-1185">Reference proteome</keyword>
<protein>
    <submittedName>
        <fullName evidence="1">Uncharacterized protein</fullName>
    </submittedName>
</protein>
<reference evidence="1" key="1">
    <citation type="submission" date="2013-08" db="EMBL/GenBank/DDBJ databases">
        <authorList>
            <person name="Albert V.A."/>
            <person name="Barbazuk W.B."/>
            <person name="Chamala S."/>
            <person name="Chanderbali A.S."/>
            <person name="dePamphilis C.W."/>
            <person name="Der J.P."/>
            <person name="Estill J.C."/>
            <person name="Leebens-Mack J."/>
            <person name="Ma H."/>
            <person name="Palmer J.D."/>
            <person name="Rounsley S."/>
            <person name="Sankoff D."/>
            <person name="Schuster S.C."/>
            <person name="Soltis D.E."/>
            <person name="Soltis P.S."/>
            <person name="Wessler S.R."/>
            <person name="Wing R.A."/>
        </authorList>
    </citation>
    <scope>NUCLEOTIDE SEQUENCE</scope>
    <source>
        <tissue evidence="1">Leaf</tissue>
    </source>
</reference>
<dbReference type="EMBL" id="KI396637">
    <property type="protein sequence ID" value="ERM96960.1"/>
    <property type="molecule type" value="Genomic_DNA"/>
</dbReference>
<evidence type="ECO:0000313" key="2">
    <source>
        <dbReference type="Proteomes" id="UP000017836"/>
    </source>
</evidence>